<sequence length="242" mass="28372">MKRKILNLIMLAVLVFSSYQIIKTYRENKHNQTVLTEVQTLYKEEIQTTPKGEEQKFPAFKKLQTINPDIIGWLTIADSTINYPVLQTDNNDYYLKHNYQGESARAGSVFKDFRNTNQDEKNTIIYGHNMKDGSMFADIQKYMDKDFFKSHPTFEYNTETENYKVEVFAVYETTTDFYYIETNFNETASFARYLSEVQKMSVYKTDVKVSDEDHIITLSTCDTGFDYEKGRYVVQGKIVKSD</sequence>
<dbReference type="AlphaFoldDB" id="A0A1D2LFN4"/>
<feature type="active site" description="Acyl-thioester intermediate" evidence="2">
    <location>
        <position position="221"/>
    </location>
</feature>
<organism evidence="5 6">
    <name type="scientific">Brochothrix thermosphacta</name>
    <name type="common">Microbacterium thermosphactum</name>
    <dbReference type="NCBI Taxonomy" id="2756"/>
    <lineage>
        <taxon>Bacteria</taxon>
        <taxon>Bacillati</taxon>
        <taxon>Bacillota</taxon>
        <taxon>Bacilli</taxon>
        <taxon>Bacillales</taxon>
        <taxon>Listeriaceae</taxon>
        <taxon>Brochothrix</taxon>
    </lineage>
</organism>
<evidence type="ECO:0000256" key="3">
    <source>
        <dbReference type="PIRSR" id="PIRSR030150-2"/>
    </source>
</evidence>
<proteinExistence type="predicted"/>
<dbReference type="InterPro" id="IPR023365">
    <property type="entry name" value="Sortase_dom-sf"/>
</dbReference>
<name>A0A1D2LFN4_BROTH</name>
<gene>
    <name evidence="5" type="primary">srtB</name>
    <name evidence="5" type="ORF">CNY62_10220</name>
</gene>
<dbReference type="InterPro" id="IPR015986">
    <property type="entry name" value="SrtB_Firmicute"/>
</dbReference>
<dbReference type="InterPro" id="IPR009835">
    <property type="entry name" value="SrtB"/>
</dbReference>
<dbReference type="SUPFAM" id="SSF63817">
    <property type="entry name" value="Sortase"/>
    <property type="match status" value="1"/>
</dbReference>
<keyword evidence="1" id="KW-0378">Hydrolase</keyword>
<keyword evidence="6" id="KW-1185">Reference proteome</keyword>
<dbReference type="KEGG" id="bths:CNY62_10220"/>
<dbReference type="InterPro" id="IPR005754">
    <property type="entry name" value="Sortase"/>
</dbReference>
<dbReference type="OrthoDB" id="9806013at2"/>
<evidence type="ECO:0000256" key="1">
    <source>
        <dbReference type="ARBA" id="ARBA00022801"/>
    </source>
</evidence>
<dbReference type="RefSeq" id="WP_029092644.1">
    <property type="nucleotide sequence ID" value="NZ_CP023483.1"/>
</dbReference>
<evidence type="ECO:0000256" key="4">
    <source>
        <dbReference type="PIRSR" id="PIRSR605754-1"/>
    </source>
</evidence>
<reference evidence="5 6" key="1">
    <citation type="submission" date="2017-09" db="EMBL/GenBank/DDBJ databases">
        <title>Complete Genome Sequences of Two Strains of the Meat Spoilage Bacterium Brochothrix thermosphacta Isolated from Ground Chicken.</title>
        <authorList>
            <person name="Paoli G.C."/>
            <person name="Wijey C."/>
            <person name="Chen C.-Y."/>
            <person name="Nguyen L."/>
            <person name="Yan X."/>
            <person name="Irwin P.L."/>
        </authorList>
    </citation>
    <scope>NUCLEOTIDE SEQUENCE [LARGE SCALE GENOMIC DNA]</scope>
    <source>
        <strain evidence="5 6">BI</strain>
    </source>
</reference>
<feature type="site" description="Transition state stabilizer" evidence="3">
    <location>
        <position position="231"/>
    </location>
</feature>
<evidence type="ECO:0000256" key="2">
    <source>
        <dbReference type="PIRSR" id="PIRSR030150-1"/>
    </source>
</evidence>
<evidence type="ECO:0000313" key="5">
    <source>
        <dbReference type="EMBL" id="ATF26730.1"/>
    </source>
</evidence>
<dbReference type="GO" id="GO:0016787">
    <property type="term" value="F:hydrolase activity"/>
    <property type="evidence" value="ECO:0007669"/>
    <property type="project" value="UniProtKB-KW"/>
</dbReference>
<dbReference type="PIRSF" id="PIRSF030150">
    <property type="entry name" value="UCP030150"/>
    <property type="match status" value="1"/>
</dbReference>
<feature type="active site" description="Proton donor/acceptor" evidence="4">
    <location>
        <position position="128"/>
    </location>
</feature>
<dbReference type="EMBL" id="CP023483">
    <property type="protein sequence ID" value="ATF26730.1"/>
    <property type="molecule type" value="Genomic_DNA"/>
</dbReference>
<accession>A0A1D2LFN4</accession>
<dbReference type="Gene3D" id="2.40.260.10">
    <property type="entry name" value="Sortase"/>
    <property type="match status" value="1"/>
</dbReference>
<protein>
    <submittedName>
        <fullName evidence="5">SrtB family sortase</fullName>
    </submittedName>
</protein>
<dbReference type="NCBIfam" id="TIGR03064">
    <property type="entry name" value="sortase_srtB"/>
    <property type="match status" value="1"/>
</dbReference>
<dbReference type="Pfam" id="PF04203">
    <property type="entry name" value="Sortase"/>
    <property type="match status" value="1"/>
</dbReference>
<dbReference type="STRING" id="2756.BFR44_10590"/>
<dbReference type="CDD" id="cd05826">
    <property type="entry name" value="Sortase_B"/>
    <property type="match status" value="1"/>
</dbReference>
<evidence type="ECO:0000313" key="6">
    <source>
        <dbReference type="Proteomes" id="UP000243591"/>
    </source>
</evidence>
<dbReference type="Proteomes" id="UP000243591">
    <property type="component" value="Chromosome"/>
</dbReference>